<dbReference type="GeneID" id="93071715"/>
<keyword evidence="8" id="KW-0378">Hydrolase</keyword>
<dbReference type="InterPro" id="IPR050883">
    <property type="entry name" value="PNGase"/>
</dbReference>
<keyword evidence="4" id="KW-0732">Signal</keyword>
<dbReference type="NCBIfam" id="TIGR01180">
    <property type="entry name" value="aman2_put"/>
    <property type="match status" value="1"/>
</dbReference>
<evidence type="ECO:0000259" key="6">
    <source>
        <dbReference type="Pfam" id="PF17678"/>
    </source>
</evidence>
<comment type="cofactor">
    <cofactor evidence="1">
        <name>Ca(2+)</name>
        <dbReference type="ChEBI" id="CHEBI:29108"/>
    </cofactor>
</comment>
<keyword evidence="3" id="KW-0106">Calcium</keyword>
<evidence type="ECO:0000256" key="4">
    <source>
        <dbReference type="SAM" id="SignalP"/>
    </source>
</evidence>
<dbReference type="GO" id="GO:0000224">
    <property type="term" value="F:peptide-N4-(N-acetyl-beta-glucosaminyl)asparagine amidase activity"/>
    <property type="evidence" value="ECO:0007669"/>
    <property type="project" value="TreeGrafter"/>
</dbReference>
<feature type="domain" description="DUF7402" evidence="7">
    <location>
        <begin position="28"/>
        <end position="162"/>
    </location>
</feature>
<evidence type="ECO:0000313" key="9">
    <source>
        <dbReference type="Proteomes" id="UP000254424"/>
    </source>
</evidence>
<dbReference type="InterPro" id="IPR008979">
    <property type="entry name" value="Galactose-bd-like_sf"/>
</dbReference>
<dbReference type="RefSeq" id="WP_004290298.1">
    <property type="nucleotide sequence ID" value="NZ_CABKNQ010000018.1"/>
</dbReference>
<dbReference type="InterPro" id="IPR008928">
    <property type="entry name" value="6-hairpin_glycosidase_sf"/>
</dbReference>
<accession>A0A380YMT3</accession>
<evidence type="ECO:0000256" key="2">
    <source>
        <dbReference type="ARBA" id="ARBA00011245"/>
    </source>
</evidence>
<proteinExistence type="predicted"/>
<dbReference type="PANTHER" id="PTHR12143:SF39">
    <property type="entry name" value="SECRETED PROTEIN"/>
    <property type="match status" value="1"/>
</dbReference>
<evidence type="ECO:0000313" key="8">
    <source>
        <dbReference type="EMBL" id="SUV29827.1"/>
    </source>
</evidence>
<feature type="chain" id="PRO_5016796842" evidence="4">
    <location>
        <begin position="24"/>
        <end position="912"/>
    </location>
</feature>
<dbReference type="OrthoDB" id="9762711at2"/>
<dbReference type="SUPFAM" id="SSF49785">
    <property type="entry name" value="Galactose-binding domain-like"/>
    <property type="match status" value="1"/>
</dbReference>
<dbReference type="Gene3D" id="3.30.2080.10">
    <property type="entry name" value="GH92 mannosidase domain"/>
    <property type="match status" value="1"/>
</dbReference>
<gene>
    <name evidence="8" type="ORF">NCTC11155_01818</name>
</gene>
<dbReference type="GO" id="GO:0005975">
    <property type="term" value="P:carbohydrate metabolic process"/>
    <property type="evidence" value="ECO:0007669"/>
    <property type="project" value="InterPro"/>
</dbReference>
<evidence type="ECO:0000259" key="7">
    <source>
        <dbReference type="Pfam" id="PF24135"/>
    </source>
</evidence>
<dbReference type="Gene3D" id="2.60.120.260">
    <property type="entry name" value="Galactose-binding domain-like"/>
    <property type="match status" value="1"/>
</dbReference>
<dbReference type="GO" id="GO:0030246">
    <property type="term" value="F:carbohydrate binding"/>
    <property type="evidence" value="ECO:0007669"/>
    <property type="project" value="InterPro"/>
</dbReference>
<dbReference type="AlphaFoldDB" id="A0A380YMT3"/>
<dbReference type="STRING" id="483216.BACEGG_01991"/>
<evidence type="ECO:0000256" key="3">
    <source>
        <dbReference type="ARBA" id="ARBA00022837"/>
    </source>
</evidence>
<dbReference type="Pfam" id="PF07971">
    <property type="entry name" value="Glyco_hydro_92"/>
    <property type="match status" value="1"/>
</dbReference>
<dbReference type="InterPro" id="IPR041371">
    <property type="entry name" value="GH92_N"/>
</dbReference>
<dbReference type="PANTHER" id="PTHR12143">
    <property type="entry name" value="PEPTIDE N-GLYCANASE PNGASE -RELATED"/>
    <property type="match status" value="1"/>
</dbReference>
<dbReference type="InterPro" id="IPR005887">
    <property type="entry name" value="GH92_a_mannosidase_put"/>
</dbReference>
<feature type="domain" description="Glycosyl hydrolase family 92 N-terminal" evidence="6">
    <location>
        <begin position="174"/>
        <end position="403"/>
    </location>
</feature>
<feature type="signal peptide" evidence="4">
    <location>
        <begin position="1"/>
        <end position="23"/>
    </location>
</feature>
<dbReference type="SUPFAM" id="SSF48208">
    <property type="entry name" value="Six-hairpin glycosidases"/>
    <property type="match status" value="1"/>
</dbReference>
<comment type="subunit">
    <text evidence="2">Monomer.</text>
</comment>
<dbReference type="InterPro" id="IPR014718">
    <property type="entry name" value="GH-type_carb-bd"/>
</dbReference>
<dbReference type="Proteomes" id="UP000254424">
    <property type="component" value="Unassembled WGS sequence"/>
</dbReference>
<dbReference type="EMBL" id="UFSX01000001">
    <property type="protein sequence ID" value="SUV29827.1"/>
    <property type="molecule type" value="Genomic_DNA"/>
</dbReference>
<feature type="domain" description="Glycosyl hydrolase family 92" evidence="5">
    <location>
        <begin position="409"/>
        <end position="893"/>
    </location>
</feature>
<protein>
    <submittedName>
        <fullName evidence="8">Glycoside hydrolase</fullName>
    </submittedName>
</protein>
<dbReference type="Gene3D" id="1.20.1610.10">
    <property type="entry name" value="alpha-1,2-mannosidases domains"/>
    <property type="match status" value="1"/>
</dbReference>
<dbReference type="GO" id="GO:0006516">
    <property type="term" value="P:glycoprotein catabolic process"/>
    <property type="evidence" value="ECO:0007669"/>
    <property type="project" value="TreeGrafter"/>
</dbReference>
<dbReference type="Pfam" id="PF17678">
    <property type="entry name" value="Glyco_hydro_92N"/>
    <property type="match status" value="1"/>
</dbReference>
<name>A0A380YMT3_9BACE</name>
<evidence type="ECO:0000256" key="1">
    <source>
        <dbReference type="ARBA" id="ARBA00001913"/>
    </source>
</evidence>
<reference evidence="8 9" key="1">
    <citation type="submission" date="2018-06" db="EMBL/GenBank/DDBJ databases">
        <authorList>
            <consortium name="Pathogen Informatics"/>
            <person name="Doyle S."/>
        </authorList>
    </citation>
    <scope>NUCLEOTIDE SEQUENCE [LARGE SCALE GENOMIC DNA]</scope>
    <source>
        <strain evidence="8 9">NCTC11155</strain>
    </source>
</reference>
<dbReference type="Gene3D" id="2.70.98.10">
    <property type="match status" value="1"/>
</dbReference>
<dbReference type="InterPro" id="IPR012939">
    <property type="entry name" value="Glyco_hydro_92"/>
</dbReference>
<dbReference type="Pfam" id="PF24135">
    <property type="entry name" value="DUF7402"/>
    <property type="match status" value="1"/>
</dbReference>
<organism evidence="8 9">
    <name type="scientific">Bacteroides eggerthii</name>
    <dbReference type="NCBI Taxonomy" id="28111"/>
    <lineage>
        <taxon>Bacteria</taxon>
        <taxon>Pseudomonadati</taxon>
        <taxon>Bacteroidota</taxon>
        <taxon>Bacteroidia</taxon>
        <taxon>Bacteroidales</taxon>
        <taxon>Bacteroidaceae</taxon>
        <taxon>Bacteroides</taxon>
    </lineage>
</organism>
<dbReference type="InterPro" id="IPR055826">
    <property type="entry name" value="DUF7402"/>
</dbReference>
<sequence>MTKITLRKIVTSLIGSIMPLAMFAGQDNVAPQAKVSVSDILGIGFEARNLVDGKVMYANEGEWACKGSVTSWGVMHLPWAQLDWDNEIDVDRIVLYDRVSELEHLAGGTLHFSDGSKVSVTAIPNDGSPKEVCFPSKKIKWVRFEATDGAGKNIGLSEIEVFRTRGENTEYVEWVDPYIETTRGRWFYCTPAARPFGMVAAHAFTRNKNQGGGGYNYNFNEVLGFSQVNEWMVSGPNIMPVSGGVNPTQGMDGWKSEFKHESEIIQPGYHRLFLDRYKTWVEYTATDRVTFYRLNYTSDKNAKLLVDIGSVLGNCSMDKGALLRISDKRIVGEFMTTERFWGGPDSLKLCFVLDCSVPIKKIDGWSEKGINPDVEAISGNNAGMVLDFGELEGSEVLFKIALSYTTVDNAIENLNTELPHWDFEKIRKDTRDIWNEMFGRIAVEGGSQAQHIKFYTDLWHALLGRHKITDVNGYYPDYTAGPYVNKRTAAPMKIRRVPMDKTGRPTFNMYGFDGLWLTQWNLNILWGLAWPEVLDDLSACLIQYADNGGLLPRGACSGGYSFIMTGCPATNMLVSTYMKDLMKKTKPSHAYEAIKRNHAPGGMMSYESADDLKFYVKKGYCPGNAGKTLEWAFQDWGLSRMALRMGKKSDAALYEKRSRAWTPLFNKNIGLILPKKENGEWLHTDPLNGQGWVEANAWQATWSVSHDLPKLVELMGGGDAFCEKLNYAFKQARPTDFVHAYSGGYVSYANQPGCSNAHLFTYGGQPWLTQYWVRQVKEHAYGGITPDKGYGGHDEDEGQMGAVSALMSLGLFSVTGTEYDSPYYDITSPIFDKITIKLNKDYYSGDEFVINVHNNSADNCYIQKAELNGTDWIYAQLDHVDFAKGGTLNLWLGNMPNKSWGKLKYLGFKTNK</sequence>
<dbReference type="GO" id="GO:0005829">
    <property type="term" value="C:cytosol"/>
    <property type="evidence" value="ECO:0007669"/>
    <property type="project" value="TreeGrafter"/>
</dbReference>
<dbReference type="Gene3D" id="1.20.1050.60">
    <property type="entry name" value="alpha-1,2-mannosidase"/>
    <property type="match status" value="1"/>
</dbReference>
<evidence type="ECO:0000259" key="5">
    <source>
        <dbReference type="Pfam" id="PF07971"/>
    </source>
</evidence>